<dbReference type="GO" id="GO:0006400">
    <property type="term" value="P:tRNA modification"/>
    <property type="evidence" value="ECO:0007669"/>
    <property type="project" value="InterPro"/>
</dbReference>
<evidence type="ECO:0000313" key="2">
    <source>
        <dbReference type="EMBL" id="OTG13303.1"/>
    </source>
</evidence>
<dbReference type="AlphaFoldDB" id="A0A251TRF0"/>
<dbReference type="GO" id="GO:0008193">
    <property type="term" value="F:tRNA guanylyltransferase activity"/>
    <property type="evidence" value="ECO:0007669"/>
    <property type="project" value="InterPro"/>
</dbReference>
<proteinExistence type="predicted"/>
<evidence type="ECO:0000313" key="3">
    <source>
        <dbReference type="Proteomes" id="UP000215914"/>
    </source>
</evidence>
<dbReference type="Gene3D" id="3.30.70.3000">
    <property type="match status" value="1"/>
</dbReference>
<dbReference type="InterPro" id="IPR025845">
    <property type="entry name" value="Thg1_C_dom"/>
</dbReference>
<dbReference type="InterPro" id="IPR007537">
    <property type="entry name" value="tRNAHis_GuaTrfase_Thg1"/>
</dbReference>
<protein>
    <submittedName>
        <fullName evidence="2">Putative tRNAHis guanylyltransferase Thg1, Thg1 C-terminal domain protein</fullName>
    </submittedName>
</protein>
<keyword evidence="2" id="KW-0808">Transferase</keyword>
<sequence>MKMTFQFGCLNFQLTEIKSLGAPFRGHSKNQYNTCFWMLVKSGKSETEAYNILKGTQKQEKNEILFQQFGINYKNLPSMYRQGSCILKTEVIFVF</sequence>
<dbReference type="PANTHER" id="PTHR12729:SF6">
    <property type="entry name" value="TRNA(HIS) GUANYLYLTRANSFERASE-RELATED"/>
    <property type="match status" value="1"/>
</dbReference>
<dbReference type="InterPro" id="IPR038469">
    <property type="entry name" value="tRNAHis_GuaTrfase_Thg1_sf"/>
</dbReference>
<accession>A0A251TRF0</accession>
<evidence type="ECO:0000259" key="1">
    <source>
        <dbReference type="Pfam" id="PF14413"/>
    </source>
</evidence>
<reference evidence="3" key="1">
    <citation type="journal article" date="2017" name="Nature">
        <title>The sunflower genome provides insights into oil metabolism, flowering and Asterid evolution.</title>
        <authorList>
            <person name="Badouin H."/>
            <person name="Gouzy J."/>
            <person name="Grassa C.J."/>
            <person name="Murat F."/>
            <person name="Staton S.E."/>
            <person name="Cottret L."/>
            <person name="Lelandais-Briere C."/>
            <person name="Owens G.L."/>
            <person name="Carrere S."/>
            <person name="Mayjonade B."/>
            <person name="Legrand L."/>
            <person name="Gill N."/>
            <person name="Kane N.C."/>
            <person name="Bowers J.E."/>
            <person name="Hubner S."/>
            <person name="Bellec A."/>
            <person name="Berard A."/>
            <person name="Berges H."/>
            <person name="Blanchet N."/>
            <person name="Boniface M.C."/>
            <person name="Brunel D."/>
            <person name="Catrice O."/>
            <person name="Chaidir N."/>
            <person name="Claudel C."/>
            <person name="Donnadieu C."/>
            <person name="Faraut T."/>
            <person name="Fievet G."/>
            <person name="Helmstetter N."/>
            <person name="King M."/>
            <person name="Knapp S.J."/>
            <person name="Lai Z."/>
            <person name="Le Paslier M.C."/>
            <person name="Lippi Y."/>
            <person name="Lorenzon L."/>
            <person name="Mandel J.R."/>
            <person name="Marage G."/>
            <person name="Marchand G."/>
            <person name="Marquand E."/>
            <person name="Bret-Mestries E."/>
            <person name="Morien E."/>
            <person name="Nambeesan S."/>
            <person name="Nguyen T."/>
            <person name="Pegot-Espagnet P."/>
            <person name="Pouilly N."/>
            <person name="Raftis F."/>
            <person name="Sallet E."/>
            <person name="Schiex T."/>
            <person name="Thomas J."/>
            <person name="Vandecasteele C."/>
            <person name="Vares D."/>
            <person name="Vear F."/>
            <person name="Vautrin S."/>
            <person name="Crespi M."/>
            <person name="Mangin B."/>
            <person name="Burke J.M."/>
            <person name="Salse J."/>
            <person name="Munos S."/>
            <person name="Vincourt P."/>
            <person name="Rieseberg L.H."/>
            <person name="Langlade N.B."/>
        </authorList>
    </citation>
    <scope>NUCLEOTIDE SEQUENCE [LARGE SCALE GENOMIC DNA]</scope>
    <source>
        <strain evidence="3">cv. SF193</strain>
    </source>
</reference>
<keyword evidence="2" id="KW-0548">Nucleotidyltransferase</keyword>
<organism evidence="2 3">
    <name type="scientific">Helianthus annuus</name>
    <name type="common">Common sunflower</name>
    <dbReference type="NCBI Taxonomy" id="4232"/>
    <lineage>
        <taxon>Eukaryota</taxon>
        <taxon>Viridiplantae</taxon>
        <taxon>Streptophyta</taxon>
        <taxon>Embryophyta</taxon>
        <taxon>Tracheophyta</taxon>
        <taxon>Spermatophyta</taxon>
        <taxon>Magnoliopsida</taxon>
        <taxon>eudicotyledons</taxon>
        <taxon>Gunneridae</taxon>
        <taxon>Pentapetalae</taxon>
        <taxon>asterids</taxon>
        <taxon>campanulids</taxon>
        <taxon>Asterales</taxon>
        <taxon>Asteraceae</taxon>
        <taxon>Asteroideae</taxon>
        <taxon>Heliantheae alliance</taxon>
        <taxon>Heliantheae</taxon>
        <taxon>Helianthus</taxon>
    </lineage>
</organism>
<dbReference type="GO" id="GO:0000287">
    <property type="term" value="F:magnesium ion binding"/>
    <property type="evidence" value="ECO:0007669"/>
    <property type="project" value="InterPro"/>
</dbReference>
<feature type="domain" description="Thg1 C-terminal" evidence="1">
    <location>
        <begin position="27"/>
        <end position="90"/>
    </location>
</feature>
<dbReference type="Pfam" id="PF14413">
    <property type="entry name" value="Thg1C"/>
    <property type="match status" value="1"/>
</dbReference>
<dbReference type="STRING" id="4232.A0A251TRF0"/>
<dbReference type="PANTHER" id="PTHR12729">
    <property type="entry name" value="TRNA(HIS) GUANYLYLTRANSFERASE-RELATED"/>
    <property type="match status" value="1"/>
</dbReference>
<dbReference type="Proteomes" id="UP000215914">
    <property type="component" value="Chromosome 10"/>
</dbReference>
<name>A0A251TRF0_HELAN</name>
<gene>
    <name evidence="2" type="ORF">HannXRQ_Chr10g0318991</name>
</gene>
<keyword evidence="3" id="KW-1185">Reference proteome</keyword>
<dbReference type="InParanoid" id="A0A251TRF0"/>
<dbReference type="EMBL" id="CM007899">
    <property type="protein sequence ID" value="OTG13303.1"/>
    <property type="molecule type" value="Genomic_DNA"/>
</dbReference>